<organism evidence="2">
    <name type="scientific">uncultured Aureispira sp</name>
    <dbReference type="NCBI Taxonomy" id="1331704"/>
    <lineage>
        <taxon>Bacteria</taxon>
        <taxon>Pseudomonadati</taxon>
        <taxon>Bacteroidota</taxon>
        <taxon>Saprospiria</taxon>
        <taxon>Saprospirales</taxon>
        <taxon>Saprospiraceae</taxon>
        <taxon>Aureispira</taxon>
        <taxon>environmental samples</taxon>
    </lineage>
</organism>
<dbReference type="AlphaFoldDB" id="A0A6S6TGL7"/>
<feature type="signal peptide" evidence="1">
    <location>
        <begin position="1"/>
        <end position="21"/>
    </location>
</feature>
<dbReference type="Pfam" id="PF11276">
    <property type="entry name" value="DUF3078"/>
    <property type="match status" value="1"/>
</dbReference>
<evidence type="ECO:0000313" key="2">
    <source>
        <dbReference type="EMBL" id="CAA6815639.1"/>
    </source>
</evidence>
<reference evidence="2" key="1">
    <citation type="submission" date="2020-01" db="EMBL/GenBank/DDBJ databases">
        <authorList>
            <person name="Meier V. D."/>
            <person name="Meier V D."/>
        </authorList>
    </citation>
    <scope>NUCLEOTIDE SEQUENCE</scope>
    <source>
        <strain evidence="2">HLG_WM_MAG_10</strain>
    </source>
</reference>
<name>A0A6S6TGL7_9BACT</name>
<proteinExistence type="predicted"/>
<sequence length="361" mass="40560">MIKYLLLLTAVLFAFNTDLIAQEEEDKIWTVGGAVGLDFAQMLFINPKFGAGEDKIGVGGNISFFAKYKKERVSWDNFAGLTFGVQRLGSFNREIPFQKSVDELRIASNFSYAITDESPFGYSMDFLFLSQVTPTYDGNLLSPPKGSNLLPIAKFLAPATITVSPGIAYKKKTKFGTFNAMLSPASLKMIIVGDENIARQGLHGNPYSSDSLGVTEEQFRDDWRTAPDGALANGTGYYAHNYIQFGANLKAGYAHKFFKYTEDDKTKHRLVFSTSLNLYSNYLRLPQHIDVEWITNTDIFLFKGLSISLMTNLFWDYDVFVQVDADNDVTTSAPGTFNGYEAKERRVSFFQSLLVKYNFLF</sequence>
<accession>A0A6S6TGL7</accession>
<dbReference type="EMBL" id="CACVAQ010000227">
    <property type="protein sequence ID" value="CAA6815639.1"/>
    <property type="molecule type" value="Genomic_DNA"/>
</dbReference>
<keyword evidence="1" id="KW-0732">Signal</keyword>
<dbReference type="InterPro" id="IPR021428">
    <property type="entry name" value="DUF3078"/>
</dbReference>
<evidence type="ECO:0000256" key="1">
    <source>
        <dbReference type="SAM" id="SignalP"/>
    </source>
</evidence>
<gene>
    <name evidence="2" type="ORF">HELGO_WM16704</name>
</gene>
<protein>
    <submittedName>
        <fullName evidence="2">Uncharacterized protein</fullName>
    </submittedName>
</protein>
<feature type="chain" id="PRO_5027701844" evidence="1">
    <location>
        <begin position="22"/>
        <end position="361"/>
    </location>
</feature>